<keyword evidence="3" id="KW-1185">Reference proteome</keyword>
<dbReference type="Proteomes" id="UP001197378">
    <property type="component" value="Unassembled WGS sequence"/>
</dbReference>
<evidence type="ECO:0000313" key="3">
    <source>
        <dbReference type="Proteomes" id="UP001197378"/>
    </source>
</evidence>
<accession>A0AAE2YNK9</accession>
<keyword evidence="1" id="KW-1133">Transmembrane helix</keyword>
<dbReference type="AlphaFoldDB" id="A0AAE2YNK9"/>
<protein>
    <submittedName>
        <fullName evidence="2">Uncharacterized protein</fullName>
    </submittedName>
</protein>
<sequence>MWGLITGVVSYFPFAWYSHRYLDDHGMPPGFSRRLLVFIVASVLSTGLGYGVSRLTSSPQHLQAESQMQKKTMQLLGSTLHCVNEPSNPQCQQNAAEAHQLLQQMLSTETGKQRQG</sequence>
<dbReference type="EMBL" id="JAAXYO010000039">
    <property type="protein sequence ID" value="MBU2787314.1"/>
    <property type="molecule type" value="Genomic_DNA"/>
</dbReference>
<proteinExistence type="predicted"/>
<organism evidence="2 3">
    <name type="scientific">Igneacidithiobacillus copahuensis</name>
    <dbReference type="NCBI Taxonomy" id="2724909"/>
    <lineage>
        <taxon>Bacteria</taxon>
        <taxon>Pseudomonadati</taxon>
        <taxon>Pseudomonadota</taxon>
        <taxon>Acidithiobacillia</taxon>
        <taxon>Acidithiobacillales</taxon>
        <taxon>Acidithiobacillaceae</taxon>
        <taxon>Igneacidithiobacillus</taxon>
    </lineage>
</organism>
<comment type="caution">
    <text evidence="2">The sequence shown here is derived from an EMBL/GenBank/DDBJ whole genome shotgun (WGS) entry which is preliminary data.</text>
</comment>
<evidence type="ECO:0000256" key="1">
    <source>
        <dbReference type="SAM" id="Phobius"/>
    </source>
</evidence>
<gene>
    <name evidence="2" type="ORF">HFQ13_03660</name>
</gene>
<evidence type="ECO:0000313" key="2">
    <source>
        <dbReference type="EMBL" id="MBU2787314.1"/>
    </source>
</evidence>
<reference evidence="2" key="1">
    <citation type="journal article" date="2021" name="ISME J.">
        <title>Genomic evolution of the class Acidithiobacillia: deep-branching Proteobacteria living in extreme acidic conditions.</title>
        <authorList>
            <person name="Moya-Beltran A."/>
            <person name="Beard S."/>
            <person name="Rojas-Villalobos C."/>
            <person name="Issotta F."/>
            <person name="Gallardo Y."/>
            <person name="Ulloa R."/>
            <person name="Giaveno A."/>
            <person name="Degli Esposti M."/>
            <person name="Johnson D.B."/>
            <person name="Quatrini R."/>
        </authorList>
    </citation>
    <scope>NUCLEOTIDE SEQUENCE</scope>
    <source>
        <strain evidence="2">VAN18-1</strain>
    </source>
</reference>
<name>A0AAE2YNK9_9PROT</name>
<keyword evidence="1" id="KW-0472">Membrane</keyword>
<feature type="transmembrane region" description="Helical" evidence="1">
    <location>
        <begin position="35"/>
        <end position="53"/>
    </location>
</feature>
<keyword evidence="1" id="KW-0812">Transmembrane</keyword>
<dbReference type="RefSeq" id="WP_215871896.1">
    <property type="nucleotide sequence ID" value="NZ_JAAXYO010000039.1"/>
</dbReference>